<feature type="region of interest" description="ACP-binding" evidence="9">
    <location>
        <begin position="250"/>
        <end position="254"/>
    </location>
</feature>
<dbReference type="Proteomes" id="UP000051412">
    <property type="component" value="Unassembled WGS sequence"/>
</dbReference>
<keyword evidence="4 9" id="KW-0276">Fatty acid metabolism</keyword>
<dbReference type="NCBIfam" id="TIGR00747">
    <property type="entry name" value="fabH"/>
    <property type="match status" value="1"/>
</dbReference>
<dbReference type="SUPFAM" id="SSF53901">
    <property type="entry name" value="Thiolase-like"/>
    <property type="match status" value="1"/>
</dbReference>
<reference evidence="12 13" key="1">
    <citation type="journal article" date="2015" name="Genome Announc.">
        <title>Expanding the biotechnology potential of lactobacilli through comparative genomics of 213 strains and associated genera.</title>
        <authorList>
            <person name="Sun Z."/>
            <person name="Harris H.M."/>
            <person name="McCann A."/>
            <person name="Guo C."/>
            <person name="Argimon S."/>
            <person name="Zhang W."/>
            <person name="Yang X."/>
            <person name="Jeffery I.B."/>
            <person name="Cooney J.C."/>
            <person name="Kagawa T.F."/>
            <person name="Liu W."/>
            <person name="Song Y."/>
            <person name="Salvetti E."/>
            <person name="Wrobel A."/>
            <person name="Rasinkangas P."/>
            <person name="Parkhill J."/>
            <person name="Rea M.C."/>
            <person name="O'Sullivan O."/>
            <person name="Ritari J."/>
            <person name="Douillard F.P."/>
            <person name="Paul Ross R."/>
            <person name="Yang R."/>
            <person name="Briner A.E."/>
            <person name="Felis G.E."/>
            <person name="de Vos W.M."/>
            <person name="Barrangou R."/>
            <person name="Klaenhammer T.R."/>
            <person name="Caufield P.W."/>
            <person name="Cui Y."/>
            <person name="Zhang H."/>
            <person name="O'Toole P.W."/>
        </authorList>
    </citation>
    <scope>NUCLEOTIDE SEQUENCE [LARGE SCALE GENOMIC DNA]</scope>
    <source>
        <strain evidence="12 13">DSM 6035</strain>
    </source>
</reference>
<dbReference type="Pfam" id="PF08545">
    <property type="entry name" value="ACP_syn_III"/>
    <property type="match status" value="1"/>
</dbReference>
<dbReference type="AlphaFoldDB" id="A0A0R1XDM2"/>
<dbReference type="Gene3D" id="3.40.47.10">
    <property type="match status" value="1"/>
</dbReference>
<evidence type="ECO:0000256" key="5">
    <source>
        <dbReference type="ARBA" id="ARBA00023098"/>
    </source>
</evidence>
<feature type="active site" evidence="9">
    <location>
        <position position="279"/>
    </location>
</feature>
<dbReference type="PATRIC" id="fig|1423782.4.peg.1964"/>
<dbReference type="Pfam" id="PF08541">
    <property type="entry name" value="ACP_syn_III_C"/>
    <property type="match status" value="1"/>
</dbReference>
<keyword evidence="7 9" id="KW-0511">Multifunctional enzyme</keyword>
<evidence type="ECO:0000256" key="4">
    <source>
        <dbReference type="ARBA" id="ARBA00022832"/>
    </source>
</evidence>
<dbReference type="PANTHER" id="PTHR43091">
    <property type="entry name" value="3-OXOACYL-[ACYL-CARRIER-PROTEIN] SYNTHASE"/>
    <property type="match status" value="1"/>
</dbReference>
<comment type="catalytic activity">
    <reaction evidence="9">
        <text>malonyl-[ACP] + acetyl-CoA + H(+) = 3-oxobutanoyl-[ACP] + CO2 + CoA</text>
        <dbReference type="Rhea" id="RHEA:12080"/>
        <dbReference type="Rhea" id="RHEA-COMP:9623"/>
        <dbReference type="Rhea" id="RHEA-COMP:9625"/>
        <dbReference type="ChEBI" id="CHEBI:15378"/>
        <dbReference type="ChEBI" id="CHEBI:16526"/>
        <dbReference type="ChEBI" id="CHEBI:57287"/>
        <dbReference type="ChEBI" id="CHEBI:57288"/>
        <dbReference type="ChEBI" id="CHEBI:78449"/>
        <dbReference type="ChEBI" id="CHEBI:78450"/>
        <dbReference type="EC" id="2.3.1.180"/>
    </reaction>
</comment>
<proteinExistence type="inferred from homology"/>
<dbReference type="GO" id="GO:0033818">
    <property type="term" value="F:beta-ketoacyl-acyl-carrier-protein synthase III activity"/>
    <property type="evidence" value="ECO:0007669"/>
    <property type="project" value="UniProtKB-UniRule"/>
</dbReference>
<dbReference type="InterPro" id="IPR013751">
    <property type="entry name" value="ACP_syn_III_N"/>
</dbReference>
<dbReference type="InterPro" id="IPR013747">
    <property type="entry name" value="ACP_syn_III_C"/>
</dbReference>
<dbReference type="InterPro" id="IPR004655">
    <property type="entry name" value="FabH"/>
</dbReference>
<dbReference type="EMBL" id="AZGM01000054">
    <property type="protein sequence ID" value="KRM27733.1"/>
    <property type="molecule type" value="Genomic_DNA"/>
</dbReference>
<comment type="subunit">
    <text evidence="9">Homodimer.</text>
</comment>
<dbReference type="NCBIfam" id="NF006829">
    <property type="entry name" value="PRK09352.1"/>
    <property type="match status" value="1"/>
</dbReference>
<comment type="function">
    <text evidence="9">Catalyzes the condensation reaction of fatty acid synthesis by the addition to an acyl acceptor of two carbons from malonyl-ACP. Catalyzes the first condensation reaction which initiates fatty acid synthesis and may therefore play a role in governing the total rate of fatty acid production. Possesses both acetoacetyl-ACP synthase and acetyl transacylase activities. Its substrate specificity determines the biosynthesis of branched-chain and/or straight-chain of fatty acids.</text>
</comment>
<keyword evidence="6 9" id="KW-0275">Fatty acid biosynthesis</keyword>
<keyword evidence="5 9" id="KW-0443">Lipid metabolism</keyword>
<evidence type="ECO:0000259" key="11">
    <source>
        <dbReference type="Pfam" id="PF08545"/>
    </source>
</evidence>
<dbReference type="PANTHER" id="PTHR43091:SF1">
    <property type="entry name" value="BETA-KETOACYL-[ACYL-CARRIER-PROTEIN] SYNTHASE III, CHLOROPLASTIC"/>
    <property type="match status" value="1"/>
</dbReference>
<keyword evidence="9" id="KW-0963">Cytoplasm</keyword>
<dbReference type="GO" id="GO:0006633">
    <property type="term" value="P:fatty acid biosynthetic process"/>
    <property type="evidence" value="ECO:0007669"/>
    <property type="project" value="UniProtKB-UniRule"/>
</dbReference>
<dbReference type="HAMAP" id="MF_01815">
    <property type="entry name" value="FabH"/>
    <property type="match status" value="1"/>
</dbReference>
<organism evidence="12 13">
    <name type="scientific">Limosilactobacillus panis DSM 6035</name>
    <dbReference type="NCBI Taxonomy" id="1423782"/>
    <lineage>
        <taxon>Bacteria</taxon>
        <taxon>Bacillati</taxon>
        <taxon>Bacillota</taxon>
        <taxon>Bacilli</taxon>
        <taxon>Lactobacillales</taxon>
        <taxon>Lactobacillaceae</taxon>
        <taxon>Limosilactobacillus</taxon>
    </lineage>
</organism>
<name>A0A0R1XDM2_9LACO</name>
<dbReference type="GO" id="GO:0004315">
    <property type="term" value="F:3-oxoacyl-[acyl-carrier-protein] synthase activity"/>
    <property type="evidence" value="ECO:0007669"/>
    <property type="project" value="InterPro"/>
</dbReference>
<comment type="caution">
    <text evidence="12">The sequence shown here is derived from an EMBL/GenBank/DDBJ whole genome shotgun (WGS) entry which is preliminary data.</text>
</comment>
<evidence type="ECO:0000256" key="1">
    <source>
        <dbReference type="ARBA" id="ARBA00008642"/>
    </source>
</evidence>
<keyword evidence="2 9" id="KW-0444">Lipid biosynthesis</keyword>
<dbReference type="EC" id="2.3.1.180" evidence="9"/>
<protein>
    <recommendedName>
        <fullName evidence="9">Beta-ketoacyl-[acyl-carrier-protein] synthase III</fullName>
        <shortName evidence="9">Beta-ketoacyl-ACP synthase III</shortName>
        <shortName evidence="9">KAS III</shortName>
        <ecNumber evidence="9">2.3.1.180</ecNumber>
    </recommendedName>
    <alternativeName>
        <fullName evidence="9">3-oxoacyl-[acyl-carrier-protein] synthase 3</fullName>
    </alternativeName>
    <alternativeName>
        <fullName evidence="9">3-oxoacyl-[acyl-carrier-protein] synthase III</fullName>
    </alternativeName>
</protein>
<keyword evidence="3 9" id="KW-0808">Transferase</keyword>
<gene>
    <name evidence="9" type="primary">fabH</name>
    <name evidence="12" type="ORF">FD32_GL001887</name>
</gene>
<dbReference type="CDD" id="cd00830">
    <property type="entry name" value="KAS_III"/>
    <property type="match status" value="1"/>
</dbReference>
<evidence type="ECO:0000256" key="2">
    <source>
        <dbReference type="ARBA" id="ARBA00022516"/>
    </source>
</evidence>
<accession>A0A0R1XDM2</accession>
<comment type="subcellular location">
    <subcellularLocation>
        <location evidence="9">Cytoplasm</location>
    </subcellularLocation>
</comment>
<evidence type="ECO:0000256" key="9">
    <source>
        <dbReference type="HAMAP-Rule" id="MF_01815"/>
    </source>
</evidence>
<evidence type="ECO:0000313" key="13">
    <source>
        <dbReference type="Proteomes" id="UP000051412"/>
    </source>
</evidence>
<keyword evidence="13" id="KW-1185">Reference proteome</keyword>
<dbReference type="UniPathway" id="UPA00094"/>
<feature type="active site" evidence="9">
    <location>
        <position position="112"/>
    </location>
</feature>
<evidence type="ECO:0000256" key="6">
    <source>
        <dbReference type="ARBA" id="ARBA00023160"/>
    </source>
</evidence>
<evidence type="ECO:0000256" key="3">
    <source>
        <dbReference type="ARBA" id="ARBA00022679"/>
    </source>
</evidence>
<keyword evidence="8 9" id="KW-0012">Acyltransferase</keyword>
<feature type="active site" evidence="9">
    <location>
        <position position="249"/>
    </location>
</feature>
<feature type="domain" description="Beta-ketoacyl-[acyl-carrier-protein] synthase III N-terminal" evidence="11">
    <location>
        <begin position="106"/>
        <end position="171"/>
    </location>
</feature>
<dbReference type="GO" id="GO:0005737">
    <property type="term" value="C:cytoplasm"/>
    <property type="evidence" value="ECO:0007669"/>
    <property type="project" value="UniProtKB-SubCell"/>
</dbReference>
<dbReference type="InterPro" id="IPR016039">
    <property type="entry name" value="Thiolase-like"/>
</dbReference>
<sequence>MKNWRIVETASVAPQQIETNDDLSKLMDTSDEWIQSRTGIKQRHISNGENTSDLAVKVATRLLKKSGVPVGDIDLIIVATMSPDSYTPSVAAIVQGQIGARNAVAFDISAACSGFVYALAVAGGFLMQDPFHRALVIGSEILSKIIDWQDRTTAVLFGDGAGGVLIEEARENCLYGQDLVSFGELSDKIVAGKTKVATDFPGRVTSLSPFSMDGRAVYKFATHQVPASIKRAAQDAGIELNQVDHFLLHQANARIIRQVAKRLDQPLEKFPININEYGNTSAASEPLLLDELVTHGKIKRGDTLVLAGFGGGLTTGTIIIKY</sequence>
<comment type="domain">
    <text evidence="9">The last Arg residue of the ACP-binding site is essential for the weak association between ACP/AcpP and FabH.</text>
</comment>
<evidence type="ECO:0000259" key="10">
    <source>
        <dbReference type="Pfam" id="PF08541"/>
    </source>
</evidence>
<evidence type="ECO:0000256" key="7">
    <source>
        <dbReference type="ARBA" id="ARBA00023268"/>
    </source>
</evidence>
<dbReference type="STRING" id="1423782.FD32_GL001887"/>
<dbReference type="RefSeq" id="WP_047767576.1">
    <property type="nucleotide sequence ID" value="NZ_AZGM01000054.1"/>
</dbReference>
<dbReference type="OrthoDB" id="9815506at2"/>
<evidence type="ECO:0000313" key="12">
    <source>
        <dbReference type="EMBL" id="KRM27733.1"/>
    </source>
</evidence>
<comment type="similarity">
    <text evidence="1 9">Belongs to the thiolase-like superfamily. FabH family.</text>
</comment>
<evidence type="ECO:0000256" key="8">
    <source>
        <dbReference type="ARBA" id="ARBA00023315"/>
    </source>
</evidence>
<feature type="domain" description="Beta-ketoacyl-[acyl-carrier-protein] synthase III C-terminal" evidence="10">
    <location>
        <begin position="234"/>
        <end position="322"/>
    </location>
</feature>
<comment type="pathway">
    <text evidence="9">Lipid metabolism; fatty acid biosynthesis.</text>
</comment>